<proteinExistence type="predicted"/>
<evidence type="ECO:0008006" key="3">
    <source>
        <dbReference type="Google" id="ProtNLM"/>
    </source>
</evidence>
<comment type="caution">
    <text evidence="1">The sequence shown here is derived from an EMBL/GenBank/DDBJ whole genome shotgun (WGS) entry which is preliminary data.</text>
</comment>
<keyword evidence="2" id="KW-1185">Reference proteome</keyword>
<name>A0ABM9N4P6_9LACO</name>
<accession>A0ABM9N4P6</accession>
<gene>
    <name evidence="1" type="ORF">R54876_GBNLAHCA_00715</name>
</gene>
<dbReference type="EMBL" id="CAWVOH010000001">
    <property type="protein sequence ID" value="CAK8054154.1"/>
    <property type="molecule type" value="Genomic_DNA"/>
</dbReference>
<evidence type="ECO:0000313" key="2">
    <source>
        <dbReference type="Proteomes" id="UP001314241"/>
    </source>
</evidence>
<dbReference type="Proteomes" id="UP001314241">
    <property type="component" value="Unassembled WGS sequence"/>
</dbReference>
<organism evidence="1 2">
    <name type="scientific">Eupransor demetentiae</name>
    <dbReference type="NCBI Taxonomy" id="3109584"/>
    <lineage>
        <taxon>Bacteria</taxon>
        <taxon>Bacillati</taxon>
        <taxon>Bacillota</taxon>
        <taxon>Bacilli</taxon>
        <taxon>Lactobacillales</taxon>
        <taxon>Lactobacillaceae</taxon>
        <taxon>Eupransor</taxon>
    </lineage>
</organism>
<sequence>MKFDINKKYTQKEVCQVLDINPRTFVRHYRDNRMARFPKPILRSKTQIEWDGLALHNFFYRKANK</sequence>
<reference evidence="1 2" key="1">
    <citation type="submission" date="2024-01" db="EMBL/GenBank/DDBJ databases">
        <authorList>
            <person name="Botero Cardona J."/>
        </authorList>
    </citation>
    <scope>NUCLEOTIDE SEQUENCE [LARGE SCALE GENOMIC DNA]</scope>
    <source>
        <strain evidence="1 2">LMG 33000</strain>
    </source>
</reference>
<protein>
    <recommendedName>
        <fullName evidence="3">DNA-binding protein</fullName>
    </recommendedName>
</protein>
<evidence type="ECO:0000313" key="1">
    <source>
        <dbReference type="EMBL" id="CAK8054154.1"/>
    </source>
</evidence>